<dbReference type="EMBL" id="LGIA01000170">
    <property type="protein sequence ID" value="KOH44166.1"/>
    <property type="molecule type" value="Genomic_DNA"/>
</dbReference>
<evidence type="ECO:0000313" key="5">
    <source>
        <dbReference type="EMBL" id="KOH44166.1"/>
    </source>
</evidence>
<dbReference type="AlphaFoldDB" id="A0A0L8V6W2"/>
<dbReference type="PROSITE" id="PS50949">
    <property type="entry name" value="HTH_GNTR"/>
    <property type="match status" value="1"/>
</dbReference>
<dbReference type="PANTHER" id="PTHR43537">
    <property type="entry name" value="TRANSCRIPTIONAL REGULATOR, GNTR FAMILY"/>
    <property type="match status" value="1"/>
</dbReference>
<evidence type="ECO:0000259" key="4">
    <source>
        <dbReference type="PROSITE" id="PS50949"/>
    </source>
</evidence>
<evidence type="ECO:0000313" key="6">
    <source>
        <dbReference type="Proteomes" id="UP000036958"/>
    </source>
</evidence>
<dbReference type="InterPro" id="IPR036388">
    <property type="entry name" value="WH-like_DNA-bd_sf"/>
</dbReference>
<keyword evidence="3" id="KW-0804">Transcription</keyword>
<sequence length="240" mass="27658">MEIDEKNLLAAIDTRSLVDKVEMNLVDYFKKNALQPGDVIPKEVELASAMGVSRTVIRESLNRLKTMGMIESKKHKGTVITSPDISSLLQKSMIPHILDNSTLKDIFELRLILEIGIGDLIFRHITNQDLRELDEIVDQEPEFSEDILFDISHEIQFHSKLYSITKNETLKNFQKMLLPVFNYVYDSGLIHKPISNKRYVSHRGIVDVLKGGSPDEFRIAMRQHLENHFQRIMTLEQNKA</sequence>
<dbReference type="PANTHER" id="PTHR43537:SF5">
    <property type="entry name" value="UXU OPERON TRANSCRIPTIONAL REGULATOR"/>
    <property type="match status" value="1"/>
</dbReference>
<keyword evidence="6" id="KW-1185">Reference proteome</keyword>
<dbReference type="Pfam" id="PF00392">
    <property type="entry name" value="GntR"/>
    <property type="match status" value="1"/>
</dbReference>
<organism evidence="5 6">
    <name type="scientific">Sunxiuqinia dokdonensis</name>
    <dbReference type="NCBI Taxonomy" id="1409788"/>
    <lineage>
        <taxon>Bacteria</taxon>
        <taxon>Pseudomonadati</taxon>
        <taxon>Bacteroidota</taxon>
        <taxon>Bacteroidia</taxon>
        <taxon>Marinilabiliales</taxon>
        <taxon>Prolixibacteraceae</taxon>
        <taxon>Sunxiuqinia</taxon>
    </lineage>
</organism>
<dbReference type="PRINTS" id="PR00035">
    <property type="entry name" value="HTHGNTR"/>
</dbReference>
<dbReference type="Gene3D" id="1.10.10.10">
    <property type="entry name" value="Winged helix-like DNA-binding domain superfamily/Winged helix DNA-binding domain"/>
    <property type="match status" value="1"/>
</dbReference>
<evidence type="ECO:0000256" key="1">
    <source>
        <dbReference type="ARBA" id="ARBA00023015"/>
    </source>
</evidence>
<dbReference type="SMART" id="SM00895">
    <property type="entry name" value="FCD"/>
    <property type="match status" value="1"/>
</dbReference>
<feature type="domain" description="HTH gntR-type" evidence="4">
    <location>
        <begin position="15"/>
        <end position="83"/>
    </location>
</feature>
<dbReference type="Pfam" id="PF07729">
    <property type="entry name" value="FCD"/>
    <property type="match status" value="1"/>
</dbReference>
<dbReference type="InterPro" id="IPR011711">
    <property type="entry name" value="GntR_C"/>
</dbReference>
<dbReference type="InterPro" id="IPR000524">
    <property type="entry name" value="Tscrpt_reg_HTH_GntR"/>
</dbReference>
<evidence type="ECO:0000256" key="2">
    <source>
        <dbReference type="ARBA" id="ARBA00023125"/>
    </source>
</evidence>
<dbReference type="SUPFAM" id="SSF46785">
    <property type="entry name" value="Winged helix' DNA-binding domain"/>
    <property type="match status" value="1"/>
</dbReference>
<evidence type="ECO:0000256" key="3">
    <source>
        <dbReference type="ARBA" id="ARBA00023163"/>
    </source>
</evidence>
<dbReference type="Proteomes" id="UP000036958">
    <property type="component" value="Unassembled WGS sequence"/>
</dbReference>
<name>A0A0L8V6W2_9BACT</name>
<accession>A0A0L8V6W2</accession>
<dbReference type="CDD" id="cd07377">
    <property type="entry name" value="WHTH_GntR"/>
    <property type="match status" value="1"/>
</dbReference>
<keyword evidence="2" id="KW-0238">DNA-binding</keyword>
<protein>
    <submittedName>
        <fullName evidence="5">GntR family transcriptional regulator</fullName>
    </submittedName>
</protein>
<keyword evidence="1" id="KW-0805">Transcription regulation</keyword>
<dbReference type="SMART" id="SM00345">
    <property type="entry name" value="HTH_GNTR"/>
    <property type="match status" value="1"/>
</dbReference>
<dbReference type="InterPro" id="IPR008920">
    <property type="entry name" value="TF_FadR/GntR_C"/>
</dbReference>
<reference evidence="6" key="1">
    <citation type="submission" date="2015-07" db="EMBL/GenBank/DDBJ databases">
        <title>Genome sequencing of Sunxiuqinia dokdonensis strain SK.</title>
        <authorList>
            <person name="Ahn S."/>
            <person name="Kim B.-C."/>
        </authorList>
    </citation>
    <scope>NUCLEOTIDE SEQUENCE [LARGE SCALE GENOMIC DNA]</scope>
    <source>
        <strain evidence="6">SK</strain>
    </source>
</reference>
<dbReference type="OrthoDB" id="1040417at2"/>
<proteinExistence type="predicted"/>
<dbReference type="GO" id="GO:0003677">
    <property type="term" value="F:DNA binding"/>
    <property type="evidence" value="ECO:0007669"/>
    <property type="project" value="UniProtKB-KW"/>
</dbReference>
<dbReference type="Gene3D" id="1.20.120.530">
    <property type="entry name" value="GntR ligand-binding domain-like"/>
    <property type="match status" value="1"/>
</dbReference>
<dbReference type="RefSeq" id="WP_053184644.1">
    <property type="nucleotide sequence ID" value="NZ_LGIA01000170.1"/>
</dbReference>
<gene>
    <name evidence="5" type="ORF">NC99_29720</name>
</gene>
<dbReference type="SUPFAM" id="SSF48008">
    <property type="entry name" value="GntR ligand-binding domain-like"/>
    <property type="match status" value="1"/>
</dbReference>
<dbReference type="GO" id="GO:0003700">
    <property type="term" value="F:DNA-binding transcription factor activity"/>
    <property type="evidence" value="ECO:0007669"/>
    <property type="project" value="InterPro"/>
</dbReference>
<dbReference type="InterPro" id="IPR036390">
    <property type="entry name" value="WH_DNA-bd_sf"/>
</dbReference>
<dbReference type="STRING" id="1409788.NC99_29720"/>
<comment type="caution">
    <text evidence="5">The sequence shown here is derived from an EMBL/GenBank/DDBJ whole genome shotgun (WGS) entry which is preliminary data.</text>
</comment>